<dbReference type="Proteomes" id="UP000007305">
    <property type="component" value="Chromosome 9"/>
</dbReference>
<feature type="region of interest" description="Disordered" evidence="1">
    <location>
        <begin position="1"/>
        <end position="95"/>
    </location>
</feature>
<dbReference type="EnsemblPlants" id="Zm00001eb380600_T001">
    <property type="protein sequence ID" value="Zm00001eb380600_P001"/>
    <property type="gene ID" value="Zm00001eb380600"/>
</dbReference>
<evidence type="ECO:0000313" key="3">
    <source>
        <dbReference type="Proteomes" id="UP000007305"/>
    </source>
</evidence>
<feature type="compositionally biased region" description="Basic residues" evidence="1">
    <location>
        <begin position="1"/>
        <end position="16"/>
    </location>
</feature>
<reference evidence="2" key="3">
    <citation type="submission" date="2021-05" db="UniProtKB">
        <authorList>
            <consortium name="EnsemblPlants"/>
        </authorList>
    </citation>
    <scope>IDENTIFICATION</scope>
    <source>
        <strain evidence="2">cv. B73</strain>
    </source>
</reference>
<organism evidence="2 3">
    <name type="scientific">Zea mays</name>
    <name type="common">Maize</name>
    <dbReference type="NCBI Taxonomy" id="4577"/>
    <lineage>
        <taxon>Eukaryota</taxon>
        <taxon>Viridiplantae</taxon>
        <taxon>Streptophyta</taxon>
        <taxon>Embryophyta</taxon>
        <taxon>Tracheophyta</taxon>
        <taxon>Spermatophyta</taxon>
        <taxon>Magnoliopsida</taxon>
        <taxon>Liliopsida</taxon>
        <taxon>Poales</taxon>
        <taxon>Poaceae</taxon>
        <taxon>PACMAD clade</taxon>
        <taxon>Panicoideae</taxon>
        <taxon>Andropogonodae</taxon>
        <taxon>Andropogoneae</taxon>
        <taxon>Tripsacinae</taxon>
        <taxon>Zea</taxon>
    </lineage>
</organism>
<dbReference type="InParanoid" id="A0A804R3T6"/>
<reference evidence="3" key="1">
    <citation type="journal article" date="2009" name="Science">
        <title>The B73 maize genome: complexity, diversity, and dynamics.</title>
        <authorList>
            <person name="Schnable P.S."/>
            <person name="Ware D."/>
            <person name="Fulton R.S."/>
            <person name="Stein J.C."/>
            <person name="Wei F."/>
            <person name="Pasternak S."/>
            <person name="Liang C."/>
            <person name="Zhang J."/>
            <person name="Fulton L."/>
            <person name="Graves T.A."/>
            <person name="Minx P."/>
            <person name="Reily A.D."/>
            <person name="Courtney L."/>
            <person name="Kruchowski S.S."/>
            <person name="Tomlinson C."/>
            <person name="Strong C."/>
            <person name="Delehaunty K."/>
            <person name="Fronick C."/>
            <person name="Courtney B."/>
            <person name="Rock S.M."/>
            <person name="Belter E."/>
            <person name="Du F."/>
            <person name="Kim K."/>
            <person name="Abbott R.M."/>
            <person name="Cotton M."/>
            <person name="Levy A."/>
            <person name="Marchetto P."/>
            <person name="Ochoa K."/>
            <person name="Jackson S.M."/>
            <person name="Gillam B."/>
            <person name="Chen W."/>
            <person name="Yan L."/>
            <person name="Higginbotham J."/>
            <person name="Cardenas M."/>
            <person name="Waligorski J."/>
            <person name="Applebaum E."/>
            <person name="Phelps L."/>
            <person name="Falcone J."/>
            <person name="Kanchi K."/>
            <person name="Thane T."/>
            <person name="Scimone A."/>
            <person name="Thane N."/>
            <person name="Henke J."/>
            <person name="Wang T."/>
            <person name="Ruppert J."/>
            <person name="Shah N."/>
            <person name="Rotter K."/>
            <person name="Hodges J."/>
            <person name="Ingenthron E."/>
            <person name="Cordes M."/>
            <person name="Kohlberg S."/>
            <person name="Sgro J."/>
            <person name="Delgado B."/>
            <person name="Mead K."/>
            <person name="Chinwalla A."/>
            <person name="Leonard S."/>
            <person name="Crouse K."/>
            <person name="Collura K."/>
            <person name="Kudrna D."/>
            <person name="Currie J."/>
            <person name="He R."/>
            <person name="Angelova A."/>
            <person name="Rajasekar S."/>
            <person name="Mueller T."/>
            <person name="Lomeli R."/>
            <person name="Scara G."/>
            <person name="Ko A."/>
            <person name="Delaney K."/>
            <person name="Wissotski M."/>
            <person name="Lopez G."/>
            <person name="Campos D."/>
            <person name="Braidotti M."/>
            <person name="Ashley E."/>
            <person name="Golser W."/>
            <person name="Kim H."/>
            <person name="Lee S."/>
            <person name="Lin J."/>
            <person name="Dujmic Z."/>
            <person name="Kim W."/>
            <person name="Talag J."/>
            <person name="Zuccolo A."/>
            <person name="Fan C."/>
            <person name="Sebastian A."/>
            <person name="Kramer M."/>
            <person name="Spiegel L."/>
            <person name="Nascimento L."/>
            <person name="Zutavern T."/>
            <person name="Miller B."/>
            <person name="Ambroise C."/>
            <person name="Muller S."/>
            <person name="Spooner W."/>
            <person name="Narechania A."/>
            <person name="Ren L."/>
            <person name="Wei S."/>
            <person name="Kumari S."/>
            <person name="Faga B."/>
            <person name="Levy M.J."/>
            <person name="McMahan L."/>
            <person name="Van Buren P."/>
            <person name="Vaughn M.W."/>
            <person name="Ying K."/>
            <person name="Yeh C.-T."/>
            <person name="Emrich S.J."/>
            <person name="Jia Y."/>
            <person name="Kalyanaraman A."/>
            <person name="Hsia A.-P."/>
            <person name="Barbazuk W.B."/>
            <person name="Baucom R.S."/>
            <person name="Brutnell T.P."/>
            <person name="Carpita N.C."/>
            <person name="Chaparro C."/>
            <person name="Chia J.-M."/>
            <person name="Deragon J.-M."/>
            <person name="Estill J.C."/>
            <person name="Fu Y."/>
            <person name="Jeddeloh J.A."/>
            <person name="Han Y."/>
            <person name="Lee H."/>
            <person name="Li P."/>
            <person name="Lisch D.R."/>
            <person name="Liu S."/>
            <person name="Liu Z."/>
            <person name="Nagel D.H."/>
            <person name="McCann M.C."/>
            <person name="SanMiguel P."/>
            <person name="Myers A.M."/>
            <person name="Nettleton D."/>
            <person name="Nguyen J."/>
            <person name="Penning B.W."/>
            <person name="Ponnala L."/>
            <person name="Schneider K.L."/>
            <person name="Schwartz D.C."/>
            <person name="Sharma A."/>
            <person name="Soderlund C."/>
            <person name="Springer N.M."/>
            <person name="Sun Q."/>
            <person name="Wang H."/>
            <person name="Waterman M."/>
            <person name="Westerman R."/>
            <person name="Wolfgruber T.K."/>
            <person name="Yang L."/>
            <person name="Yu Y."/>
            <person name="Zhang L."/>
            <person name="Zhou S."/>
            <person name="Zhu Q."/>
            <person name="Bennetzen J.L."/>
            <person name="Dawe R.K."/>
            <person name="Jiang J."/>
            <person name="Jiang N."/>
            <person name="Presting G.G."/>
            <person name="Wessler S.R."/>
            <person name="Aluru S."/>
            <person name="Martienssen R.A."/>
            <person name="Clifton S.W."/>
            <person name="McCombie W.R."/>
            <person name="Wing R.A."/>
            <person name="Wilson R.K."/>
        </authorList>
    </citation>
    <scope>NUCLEOTIDE SEQUENCE [LARGE SCALE GENOMIC DNA]</scope>
    <source>
        <strain evidence="3">cv. B73</strain>
    </source>
</reference>
<keyword evidence="3" id="KW-1185">Reference proteome</keyword>
<feature type="compositionally biased region" description="Basic and acidic residues" evidence="1">
    <location>
        <begin position="85"/>
        <end position="95"/>
    </location>
</feature>
<evidence type="ECO:0000313" key="2">
    <source>
        <dbReference type="EnsemblPlants" id="Zm00001eb380600_P001"/>
    </source>
</evidence>
<proteinExistence type="predicted"/>
<reference evidence="2" key="2">
    <citation type="submission" date="2019-07" db="EMBL/GenBank/DDBJ databases">
        <authorList>
            <person name="Seetharam A."/>
            <person name="Woodhouse M."/>
            <person name="Cannon E."/>
        </authorList>
    </citation>
    <scope>NUCLEOTIDE SEQUENCE [LARGE SCALE GENOMIC DNA]</scope>
    <source>
        <strain evidence="2">cv. B73</strain>
    </source>
</reference>
<protein>
    <submittedName>
        <fullName evidence="2">Uncharacterized protein</fullName>
    </submittedName>
</protein>
<evidence type="ECO:0000256" key="1">
    <source>
        <dbReference type="SAM" id="MobiDB-lite"/>
    </source>
</evidence>
<sequence length="95" mass="10203">MGGRKGRLLARGRRRGGVMDTMEGASARRGRRAQLPALGLKGNREGGTALGRGDELGAGRWRRHGRELAAAPGKKELSSLLQPRGRRDREEGSCA</sequence>
<name>A0A804R3T6_MAIZE</name>
<dbReference type="Gramene" id="Zm00001eb380600_T001">
    <property type="protein sequence ID" value="Zm00001eb380600_P001"/>
    <property type="gene ID" value="Zm00001eb380600"/>
</dbReference>
<accession>A0A804R3T6</accession>
<dbReference type="AlphaFoldDB" id="A0A804R3T6"/>